<dbReference type="EnsemblPlants" id="AET1Gv20770100.23">
    <property type="protein sequence ID" value="AET1Gv20770100.23"/>
    <property type="gene ID" value="AET1Gv20770100"/>
</dbReference>
<reference evidence="2" key="2">
    <citation type="journal article" date="2017" name="Nat. Plants">
        <title>The Aegilops tauschii genome reveals multiple impacts of transposons.</title>
        <authorList>
            <person name="Zhao G."/>
            <person name="Zou C."/>
            <person name="Li K."/>
            <person name="Wang K."/>
            <person name="Li T."/>
            <person name="Gao L."/>
            <person name="Zhang X."/>
            <person name="Wang H."/>
            <person name="Yang Z."/>
            <person name="Liu X."/>
            <person name="Jiang W."/>
            <person name="Mao L."/>
            <person name="Kong X."/>
            <person name="Jiao Y."/>
            <person name="Jia J."/>
        </authorList>
    </citation>
    <scope>NUCLEOTIDE SEQUENCE [LARGE SCALE GENOMIC DNA]</scope>
    <source>
        <strain evidence="2">cv. AL8/78</strain>
    </source>
</reference>
<dbReference type="Gramene" id="AET1Gv20770100.11">
    <property type="protein sequence ID" value="AET1Gv20770100.11"/>
    <property type="gene ID" value="AET1Gv20770100"/>
</dbReference>
<dbReference type="Gramene" id="AET1Gv20770100.3">
    <property type="protein sequence ID" value="AET1Gv20770100.3"/>
    <property type="gene ID" value="AET1Gv20770100"/>
</dbReference>
<dbReference type="EnsemblPlants" id="AET1Gv20770100.11">
    <property type="protein sequence ID" value="AET1Gv20770100.11"/>
    <property type="gene ID" value="AET1Gv20770100"/>
</dbReference>
<dbReference type="Gramene" id="AET1Gv20770100.8">
    <property type="protein sequence ID" value="AET1Gv20770100.8"/>
    <property type="gene ID" value="AET1Gv20770100"/>
</dbReference>
<keyword evidence="2" id="KW-1185">Reference proteome</keyword>
<dbReference type="Gramene" id="AET1Gv20770100.4">
    <property type="protein sequence ID" value="AET1Gv20770100.4"/>
    <property type="gene ID" value="AET1Gv20770100"/>
</dbReference>
<dbReference type="EnsemblPlants" id="AET1Gv20770100.17">
    <property type="protein sequence ID" value="AET1Gv20770100.17"/>
    <property type="gene ID" value="AET1Gv20770100"/>
</dbReference>
<dbReference type="Gramene" id="AET1Gv20770100.23">
    <property type="protein sequence ID" value="AET1Gv20770100.23"/>
    <property type="gene ID" value="AET1Gv20770100"/>
</dbReference>
<dbReference type="EnsemblPlants" id="AET1Gv20770100.6">
    <property type="protein sequence ID" value="AET1Gv20770100.6"/>
    <property type="gene ID" value="AET1Gv20770100"/>
</dbReference>
<dbReference type="Gramene" id="AET1Gv20770100.20">
    <property type="protein sequence ID" value="AET1Gv20770100.20"/>
    <property type="gene ID" value="AET1Gv20770100"/>
</dbReference>
<dbReference type="EnsemblPlants" id="AET1Gv20770100.21">
    <property type="protein sequence ID" value="AET1Gv20770100.21"/>
    <property type="gene ID" value="AET1Gv20770100"/>
</dbReference>
<dbReference type="EnsemblPlants" id="AET1Gv20770100.13">
    <property type="protein sequence ID" value="AET1Gv20770100.13"/>
    <property type="gene ID" value="AET1Gv20770100"/>
</dbReference>
<dbReference type="Gramene" id="AET1Gv20770100.17">
    <property type="protein sequence ID" value="AET1Gv20770100.17"/>
    <property type="gene ID" value="AET1Gv20770100"/>
</dbReference>
<reference evidence="2" key="1">
    <citation type="journal article" date="2014" name="Science">
        <title>Ancient hybridizations among the ancestral genomes of bread wheat.</title>
        <authorList>
            <consortium name="International Wheat Genome Sequencing Consortium,"/>
            <person name="Marcussen T."/>
            <person name="Sandve S.R."/>
            <person name="Heier L."/>
            <person name="Spannagl M."/>
            <person name="Pfeifer M."/>
            <person name="Jakobsen K.S."/>
            <person name="Wulff B.B."/>
            <person name="Steuernagel B."/>
            <person name="Mayer K.F."/>
            <person name="Olsen O.A."/>
        </authorList>
    </citation>
    <scope>NUCLEOTIDE SEQUENCE [LARGE SCALE GENOMIC DNA]</scope>
    <source>
        <strain evidence="2">cv. AL8/78</strain>
    </source>
</reference>
<dbReference type="Gramene" id="AET1Gv20770100.14">
    <property type="protein sequence ID" value="AET1Gv20770100.14"/>
    <property type="gene ID" value="AET1Gv20770100"/>
</dbReference>
<dbReference type="EnsemblPlants" id="AET1Gv20770100.19">
    <property type="protein sequence ID" value="AET1Gv20770100.19"/>
    <property type="gene ID" value="AET1Gv20770100"/>
</dbReference>
<dbReference type="Gramene" id="AET1Gv20770100.12">
    <property type="protein sequence ID" value="AET1Gv20770100.12"/>
    <property type="gene ID" value="AET1Gv20770100"/>
</dbReference>
<dbReference type="EnsemblPlants" id="AET1Gv20770100.20">
    <property type="protein sequence ID" value="AET1Gv20770100.20"/>
    <property type="gene ID" value="AET1Gv20770100"/>
</dbReference>
<dbReference type="Gramene" id="AET1Gv20770100.15">
    <property type="protein sequence ID" value="AET1Gv20770100.15"/>
    <property type="gene ID" value="AET1Gv20770100"/>
</dbReference>
<accession>A0A452ZH06</accession>
<dbReference type="EnsemblPlants" id="AET1Gv20770100.12">
    <property type="protein sequence ID" value="AET1Gv20770100.12"/>
    <property type="gene ID" value="AET1Gv20770100"/>
</dbReference>
<dbReference type="Gramene" id="AET1Gv20770100.21">
    <property type="protein sequence ID" value="AET1Gv20770100.21"/>
    <property type="gene ID" value="AET1Gv20770100"/>
</dbReference>
<dbReference type="EnsemblPlants" id="AET1Gv20770100.7">
    <property type="protein sequence ID" value="AET1Gv20770100.7"/>
    <property type="gene ID" value="AET1Gv20770100"/>
</dbReference>
<dbReference type="Gramene" id="AET1Gv20770100.9">
    <property type="protein sequence ID" value="AET1Gv20770100.9"/>
    <property type="gene ID" value="AET1Gv20770100"/>
</dbReference>
<dbReference type="Gramene" id="AET1Gv20770100.19">
    <property type="protein sequence ID" value="AET1Gv20770100.19"/>
    <property type="gene ID" value="AET1Gv20770100"/>
</dbReference>
<dbReference type="Proteomes" id="UP000015105">
    <property type="component" value="Chromosome 1D"/>
</dbReference>
<dbReference type="EnsemblPlants" id="AET1Gv20770100.1">
    <property type="protein sequence ID" value="AET1Gv20770100.1"/>
    <property type="gene ID" value="AET1Gv20770100"/>
</dbReference>
<dbReference type="EnsemblPlants" id="AET1Gv20770100.5">
    <property type="protein sequence ID" value="AET1Gv20770100.5"/>
    <property type="gene ID" value="AET1Gv20770100"/>
</dbReference>
<evidence type="ECO:0000313" key="2">
    <source>
        <dbReference type="Proteomes" id="UP000015105"/>
    </source>
</evidence>
<dbReference type="EnsemblPlants" id="AET1Gv20770100.8">
    <property type="protein sequence ID" value="AET1Gv20770100.8"/>
    <property type="gene ID" value="AET1Gv20770100"/>
</dbReference>
<reference evidence="1" key="3">
    <citation type="journal article" date="2017" name="Nature">
        <title>Genome sequence of the progenitor of the wheat D genome Aegilops tauschii.</title>
        <authorList>
            <person name="Luo M.C."/>
            <person name="Gu Y.Q."/>
            <person name="Puiu D."/>
            <person name="Wang H."/>
            <person name="Twardziok S.O."/>
            <person name="Deal K.R."/>
            <person name="Huo N."/>
            <person name="Zhu T."/>
            <person name="Wang L."/>
            <person name="Wang Y."/>
            <person name="McGuire P.E."/>
            <person name="Liu S."/>
            <person name="Long H."/>
            <person name="Ramasamy R.K."/>
            <person name="Rodriguez J.C."/>
            <person name="Van S.L."/>
            <person name="Yuan L."/>
            <person name="Wang Z."/>
            <person name="Xia Z."/>
            <person name="Xiao L."/>
            <person name="Anderson O.D."/>
            <person name="Ouyang S."/>
            <person name="Liang Y."/>
            <person name="Zimin A.V."/>
            <person name="Pertea G."/>
            <person name="Qi P."/>
            <person name="Bennetzen J.L."/>
            <person name="Dai X."/>
            <person name="Dawson M.W."/>
            <person name="Muller H.G."/>
            <person name="Kugler K."/>
            <person name="Rivarola-Duarte L."/>
            <person name="Spannagl M."/>
            <person name="Mayer K.F.X."/>
            <person name="Lu F.H."/>
            <person name="Bevan M.W."/>
            <person name="Leroy P."/>
            <person name="Li P."/>
            <person name="You F.M."/>
            <person name="Sun Q."/>
            <person name="Liu Z."/>
            <person name="Lyons E."/>
            <person name="Wicker T."/>
            <person name="Salzberg S.L."/>
            <person name="Devos K.M."/>
            <person name="Dvorak J."/>
        </authorList>
    </citation>
    <scope>NUCLEOTIDE SEQUENCE [LARGE SCALE GENOMIC DNA]</scope>
    <source>
        <strain evidence="1">cv. AL8/78</strain>
    </source>
</reference>
<sequence>MMTTATRVLDTLAVAAEGGGALPSTFFDVPSIFTGPVERVFFYLLLWPCAGGEAEDGEQGERRRV</sequence>
<dbReference type="EnsemblPlants" id="AET1Gv20770100.10">
    <property type="protein sequence ID" value="AET1Gv20770100.10"/>
    <property type="gene ID" value="AET1Gv20770100"/>
</dbReference>
<dbReference type="EnsemblPlants" id="AET1Gv20770100.9">
    <property type="protein sequence ID" value="AET1Gv20770100.9"/>
    <property type="gene ID" value="AET1Gv20770100"/>
</dbReference>
<dbReference type="Gramene" id="AET1Gv20770100.13">
    <property type="protein sequence ID" value="AET1Gv20770100.13"/>
    <property type="gene ID" value="AET1Gv20770100"/>
</dbReference>
<dbReference type="Gramene" id="AET1Gv20770100.22">
    <property type="protein sequence ID" value="AET1Gv20770100.22"/>
    <property type="gene ID" value="AET1Gv20770100"/>
</dbReference>
<reference evidence="1" key="5">
    <citation type="journal article" date="2021" name="G3 (Bethesda)">
        <title>Aegilops tauschii genome assembly Aet v5.0 features greater sequence contiguity and improved annotation.</title>
        <authorList>
            <person name="Wang L."/>
            <person name="Zhu T."/>
            <person name="Rodriguez J.C."/>
            <person name="Deal K.R."/>
            <person name="Dubcovsky J."/>
            <person name="McGuire P.E."/>
            <person name="Lux T."/>
            <person name="Spannagl M."/>
            <person name="Mayer K.F.X."/>
            <person name="Baldrich P."/>
            <person name="Meyers B.C."/>
            <person name="Huo N."/>
            <person name="Gu Y.Q."/>
            <person name="Zhou H."/>
            <person name="Devos K.M."/>
            <person name="Bennetzen J.L."/>
            <person name="Unver T."/>
            <person name="Budak H."/>
            <person name="Gulick P.J."/>
            <person name="Galiba G."/>
            <person name="Kalapos B."/>
            <person name="Nelson D.R."/>
            <person name="Li P."/>
            <person name="You F.M."/>
            <person name="Luo M.C."/>
            <person name="Dvorak J."/>
        </authorList>
    </citation>
    <scope>NUCLEOTIDE SEQUENCE [LARGE SCALE GENOMIC DNA]</scope>
    <source>
        <strain evidence="1">cv. AL8/78</strain>
    </source>
</reference>
<dbReference type="Gramene" id="AET1Gv20770100.6">
    <property type="protein sequence ID" value="AET1Gv20770100.6"/>
    <property type="gene ID" value="AET1Gv20770100"/>
</dbReference>
<dbReference type="Gramene" id="AET1Gv20770100.10">
    <property type="protein sequence ID" value="AET1Gv20770100.10"/>
    <property type="gene ID" value="AET1Gv20770100"/>
</dbReference>
<dbReference type="Gramene" id="AET1Gv20770100.5">
    <property type="protein sequence ID" value="AET1Gv20770100.5"/>
    <property type="gene ID" value="AET1Gv20770100"/>
</dbReference>
<reference evidence="1" key="4">
    <citation type="submission" date="2019-03" db="UniProtKB">
        <authorList>
            <consortium name="EnsemblPlants"/>
        </authorList>
    </citation>
    <scope>IDENTIFICATION</scope>
</reference>
<dbReference type="AlphaFoldDB" id="A0A452ZH06"/>
<dbReference type="Gramene" id="AET1Gv20770100.18">
    <property type="protein sequence ID" value="AET1Gv20770100.18"/>
    <property type="gene ID" value="AET1Gv20770100"/>
</dbReference>
<dbReference type="EnsemblPlants" id="AET1Gv20770100.15">
    <property type="protein sequence ID" value="AET1Gv20770100.15"/>
    <property type="gene ID" value="AET1Gv20770100"/>
</dbReference>
<name>A0A452ZH06_AEGTS</name>
<dbReference type="EnsemblPlants" id="AET1Gv20770100.2">
    <property type="protein sequence ID" value="AET1Gv20770100.2"/>
    <property type="gene ID" value="AET1Gv20770100"/>
</dbReference>
<dbReference type="Gramene" id="AET1Gv20770100.16">
    <property type="protein sequence ID" value="AET1Gv20770100.16"/>
    <property type="gene ID" value="AET1Gv20770100"/>
</dbReference>
<organism evidence="1 2">
    <name type="scientific">Aegilops tauschii subsp. strangulata</name>
    <name type="common">Goatgrass</name>
    <dbReference type="NCBI Taxonomy" id="200361"/>
    <lineage>
        <taxon>Eukaryota</taxon>
        <taxon>Viridiplantae</taxon>
        <taxon>Streptophyta</taxon>
        <taxon>Embryophyta</taxon>
        <taxon>Tracheophyta</taxon>
        <taxon>Spermatophyta</taxon>
        <taxon>Magnoliopsida</taxon>
        <taxon>Liliopsida</taxon>
        <taxon>Poales</taxon>
        <taxon>Poaceae</taxon>
        <taxon>BOP clade</taxon>
        <taxon>Pooideae</taxon>
        <taxon>Triticodae</taxon>
        <taxon>Triticeae</taxon>
        <taxon>Triticinae</taxon>
        <taxon>Aegilops</taxon>
    </lineage>
</organism>
<dbReference type="EnsemblPlants" id="AET1Gv20770100.3">
    <property type="protein sequence ID" value="AET1Gv20770100.3"/>
    <property type="gene ID" value="AET1Gv20770100"/>
</dbReference>
<dbReference type="Gramene" id="AET1Gv20770100.1">
    <property type="protein sequence ID" value="AET1Gv20770100.1"/>
    <property type="gene ID" value="AET1Gv20770100"/>
</dbReference>
<dbReference type="EnsemblPlants" id="AET1Gv20770100.4">
    <property type="protein sequence ID" value="AET1Gv20770100.4"/>
    <property type="gene ID" value="AET1Gv20770100"/>
</dbReference>
<dbReference type="EnsemblPlants" id="AET1Gv20770100.16">
    <property type="protein sequence ID" value="AET1Gv20770100.16"/>
    <property type="gene ID" value="AET1Gv20770100"/>
</dbReference>
<dbReference type="Gramene" id="AET1Gv20770100.7">
    <property type="protein sequence ID" value="AET1Gv20770100.7"/>
    <property type="gene ID" value="AET1Gv20770100"/>
</dbReference>
<protein>
    <submittedName>
        <fullName evidence="1">Uncharacterized protein</fullName>
    </submittedName>
</protein>
<dbReference type="Gramene" id="AET1Gv20770100.2">
    <property type="protein sequence ID" value="AET1Gv20770100.2"/>
    <property type="gene ID" value="AET1Gv20770100"/>
</dbReference>
<proteinExistence type="predicted"/>
<dbReference type="EnsemblPlants" id="AET1Gv20770100.22">
    <property type="protein sequence ID" value="AET1Gv20770100.22"/>
    <property type="gene ID" value="AET1Gv20770100"/>
</dbReference>
<dbReference type="EnsemblPlants" id="AET1Gv20770100.14">
    <property type="protein sequence ID" value="AET1Gv20770100.14"/>
    <property type="gene ID" value="AET1Gv20770100"/>
</dbReference>
<dbReference type="EnsemblPlants" id="AET1Gv20770100.18">
    <property type="protein sequence ID" value="AET1Gv20770100.18"/>
    <property type="gene ID" value="AET1Gv20770100"/>
</dbReference>
<evidence type="ECO:0000313" key="1">
    <source>
        <dbReference type="EnsemblPlants" id="AET1Gv20770100.16"/>
    </source>
</evidence>